<evidence type="ECO:0000313" key="3">
    <source>
        <dbReference type="EMBL" id="USJ27913.1"/>
    </source>
</evidence>
<dbReference type="EMBL" id="CP098809">
    <property type="protein sequence ID" value="USJ27913.1"/>
    <property type="molecule type" value="Genomic_DNA"/>
</dbReference>
<proteinExistence type="predicted"/>
<reference evidence="4 6" key="2">
    <citation type="submission" date="2023-03" db="EMBL/GenBank/DDBJ databases">
        <title>Comparative genome and transcriptome analysis combination mining strategies for increasing vitamin B12 production of Ensifer adhaerens strain.</title>
        <authorList>
            <person name="Yongheng L."/>
        </authorList>
    </citation>
    <scope>NUCLEOTIDE SEQUENCE [LARGE SCALE GENOMIC DNA]</scope>
    <source>
        <strain evidence="4 6">Casida A-T305</strain>
        <plasmid evidence="4 6">unnamedB</plasmid>
    </source>
</reference>
<keyword evidence="2" id="KW-0812">Transmembrane</keyword>
<protein>
    <submittedName>
        <fullName evidence="3">ATP-dependent Clp protease proteolytic subunit</fullName>
    </submittedName>
</protein>
<dbReference type="GO" id="GO:0006508">
    <property type="term" value="P:proteolysis"/>
    <property type="evidence" value="ECO:0007669"/>
    <property type="project" value="UniProtKB-KW"/>
</dbReference>
<dbReference type="RefSeq" id="WP_029742847.1">
    <property type="nucleotide sequence ID" value="NZ_CAXURO020000003.1"/>
</dbReference>
<accession>A0A9Q8YFD6</accession>
<dbReference type="GO" id="GO:0008233">
    <property type="term" value="F:peptidase activity"/>
    <property type="evidence" value="ECO:0007669"/>
    <property type="project" value="UniProtKB-KW"/>
</dbReference>
<dbReference type="InterPro" id="IPR023562">
    <property type="entry name" value="ClpP/TepA"/>
</dbReference>
<feature type="compositionally biased region" description="Low complexity" evidence="1">
    <location>
        <begin position="69"/>
        <end position="79"/>
    </location>
</feature>
<dbReference type="InterPro" id="IPR029045">
    <property type="entry name" value="ClpP/crotonase-like_dom_sf"/>
</dbReference>
<keyword evidence="3" id="KW-0614">Plasmid</keyword>
<sequence>MRIDEPIKALKRLDDGTAMRGVFYLLLSVTAIFLIIDVRNMETSPKLSTPDPAYQIPFLPPAGTKGDPSDAAQSPSSPAEVLNKPMTLELGPGGVLLVEGTFDPGASLRFAREIEVRGEYVRTVALNSPGGSVDDALAISKLIREKSLTTKVVSRALCASSCPIVLAGGVERLAEKDAVVGVHQLFNVSNVIPAADEVMSTTQSATARVARHLEAMGIAAELWFNALETPADRLYYLTAKEMADFRLTTTPASSSRKRS</sequence>
<organism evidence="3 5">
    <name type="scientific">Ensifer adhaerens</name>
    <name type="common">Sinorhizobium morelense</name>
    <dbReference type="NCBI Taxonomy" id="106592"/>
    <lineage>
        <taxon>Bacteria</taxon>
        <taxon>Pseudomonadati</taxon>
        <taxon>Pseudomonadota</taxon>
        <taxon>Alphaproteobacteria</taxon>
        <taxon>Hyphomicrobiales</taxon>
        <taxon>Rhizobiaceae</taxon>
        <taxon>Sinorhizobium/Ensifer group</taxon>
        <taxon>Ensifer</taxon>
    </lineage>
</organism>
<keyword evidence="2" id="KW-0472">Membrane</keyword>
<feature type="transmembrane region" description="Helical" evidence="2">
    <location>
        <begin position="21"/>
        <end position="38"/>
    </location>
</feature>
<dbReference type="Proteomes" id="UP001055460">
    <property type="component" value="Plasmid pB"/>
</dbReference>
<keyword evidence="3" id="KW-0378">Hydrolase</keyword>
<name>A0A9Q8YFD6_ENSAD</name>
<dbReference type="KEGG" id="eah:FA04_33325"/>
<dbReference type="Gene3D" id="3.90.226.10">
    <property type="entry name" value="2-enoyl-CoA Hydratase, Chain A, domain 1"/>
    <property type="match status" value="1"/>
</dbReference>
<feature type="region of interest" description="Disordered" evidence="1">
    <location>
        <begin position="45"/>
        <end position="81"/>
    </location>
</feature>
<geneLocation type="plasmid" evidence="4 6">
    <name>unnamedB</name>
</geneLocation>
<dbReference type="Proteomes" id="UP001214094">
    <property type="component" value="Plasmid unnamedB"/>
</dbReference>
<evidence type="ECO:0000313" key="5">
    <source>
        <dbReference type="Proteomes" id="UP001055460"/>
    </source>
</evidence>
<reference evidence="3" key="1">
    <citation type="submission" date="2022-06" db="EMBL/GenBank/DDBJ databases">
        <title>Physiological and biochemical characterization and genomic elucidation of a strain of the genus Ensifer adhaerens M8 that combines arsenic oxidation and chromium reduction.</title>
        <authorList>
            <person name="Li X."/>
            <person name="Yu c."/>
        </authorList>
    </citation>
    <scope>NUCLEOTIDE SEQUENCE</scope>
    <source>
        <strain evidence="3">M8</strain>
        <plasmid evidence="3">pB</plasmid>
    </source>
</reference>
<evidence type="ECO:0000313" key="4">
    <source>
        <dbReference type="EMBL" id="WFP94770.1"/>
    </source>
</evidence>
<keyword evidence="2" id="KW-1133">Transmembrane helix</keyword>
<dbReference type="SUPFAM" id="SSF52096">
    <property type="entry name" value="ClpP/crotonase"/>
    <property type="match status" value="1"/>
</dbReference>
<evidence type="ECO:0000256" key="1">
    <source>
        <dbReference type="SAM" id="MobiDB-lite"/>
    </source>
</evidence>
<evidence type="ECO:0000313" key="6">
    <source>
        <dbReference type="Proteomes" id="UP001214094"/>
    </source>
</evidence>
<dbReference type="EMBL" id="CP121310">
    <property type="protein sequence ID" value="WFP94770.1"/>
    <property type="molecule type" value="Genomic_DNA"/>
</dbReference>
<dbReference type="AlphaFoldDB" id="A0A9Q8YFD6"/>
<geneLocation type="plasmid" evidence="3 5">
    <name>pB</name>
</geneLocation>
<dbReference type="Pfam" id="PF00574">
    <property type="entry name" value="CLP_protease"/>
    <property type="match status" value="1"/>
</dbReference>
<dbReference type="GeneID" id="29523305"/>
<gene>
    <name evidence="3" type="ORF">NE863_28995</name>
    <name evidence="4" type="ORF">P4B07_33835</name>
</gene>
<keyword evidence="6" id="KW-1185">Reference proteome</keyword>
<keyword evidence="3" id="KW-0645">Protease</keyword>
<evidence type="ECO:0000256" key="2">
    <source>
        <dbReference type="SAM" id="Phobius"/>
    </source>
</evidence>